<feature type="transmembrane region" description="Helical" evidence="2">
    <location>
        <begin position="21"/>
        <end position="42"/>
    </location>
</feature>
<sequence length="172" mass="19360">MHLQENGSSRSSTDELKRMIKFAKVISLSSSSLGIVMIPVLTSKLMEAAADNPGAMVLLVFANSFVGLLTFTPLLLHFLTKRFVANIYYNSKSQLFTSVHYNFLMQKQALRFRSDDVVDLAVALQKKKILFPMATCFVDSHPLLLLLDHRLYSNQDAFDLLTKNVHIPDGHD</sequence>
<evidence type="ECO:0000256" key="2">
    <source>
        <dbReference type="SAM" id="Phobius"/>
    </source>
</evidence>
<reference evidence="4" key="1">
    <citation type="submission" date="2022-11" db="UniProtKB">
        <authorList>
            <consortium name="WormBaseParasite"/>
        </authorList>
    </citation>
    <scope>IDENTIFICATION</scope>
</reference>
<accession>A0A915D254</accession>
<protein>
    <submittedName>
        <fullName evidence="4">Transmembrane protein 70</fullName>
    </submittedName>
</protein>
<dbReference type="InterPro" id="IPR045325">
    <property type="entry name" value="TMEM70/TMEM186/TMEM223"/>
</dbReference>
<dbReference type="WBParaSite" id="jg15039">
    <property type="protein sequence ID" value="jg15039"/>
    <property type="gene ID" value="jg15039"/>
</dbReference>
<dbReference type="GO" id="GO:0033615">
    <property type="term" value="P:mitochondrial proton-transporting ATP synthase complex assembly"/>
    <property type="evidence" value="ECO:0007669"/>
    <property type="project" value="TreeGrafter"/>
</dbReference>
<dbReference type="Proteomes" id="UP000887574">
    <property type="component" value="Unplaced"/>
</dbReference>
<keyword evidence="3" id="KW-1185">Reference proteome</keyword>
<dbReference type="PANTHER" id="PTHR13281">
    <property type="entry name" value="TRANSMEMBRANE PROTEIN 70, MITOCHONDRIAL"/>
    <property type="match status" value="1"/>
</dbReference>
<dbReference type="InterPro" id="IPR009724">
    <property type="entry name" value="TMEM70"/>
</dbReference>
<keyword evidence="2" id="KW-0812">Transmembrane</keyword>
<comment type="similarity">
    <text evidence="1">Belongs to the TMEM70 family.</text>
</comment>
<name>A0A915D254_9BILA</name>
<evidence type="ECO:0000256" key="1">
    <source>
        <dbReference type="ARBA" id="ARBA00005280"/>
    </source>
</evidence>
<dbReference type="GO" id="GO:0031966">
    <property type="term" value="C:mitochondrial membrane"/>
    <property type="evidence" value="ECO:0007669"/>
    <property type="project" value="TreeGrafter"/>
</dbReference>
<evidence type="ECO:0000313" key="4">
    <source>
        <dbReference type="WBParaSite" id="jg15039"/>
    </source>
</evidence>
<evidence type="ECO:0000313" key="3">
    <source>
        <dbReference type="Proteomes" id="UP000887574"/>
    </source>
</evidence>
<dbReference type="Pfam" id="PF06979">
    <property type="entry name" value="TMEM70"/>
    <property type="match status" value="1"/>
</dbReference>
<feature type="transmembrane region" description="Helical" evidence="2">
    <location>
        <begin position="54"/>
        <end position="76"/>
    </location>
</feature>
<dbReference type="PANTHER" id="PTHR13281:SF0">
    <property type="entry name" value="TRANSMEMBRANE PROTEIN 70, MITOCHONDRIAL"/>
    <property type="match status" value="1"/>
</dbReference>
<keyword evidence="2" id="KW-0472">Membrane</keyword>
<proteinExistence type="inferred from homology"/>
<dbReference type="AlphaFoldDB" id="A0A915D254"/>
<organism evidence="3 4">
    <name type="scientific">Ditylenchus dipsaci</name>
    <dbReference type="NCBI Taxonomy" id="166011"/>
    <lineage>
        <taxon>Eukaryota</taxon>
        <taxon>Metazoa</taxon>
        <taxon>Ecdysozoa</taxon>
        <taxon>Nematoda</taxon>
        <taxon>Chromadorea</taxon>
        <taxon>Rhabditida</taxon>
        <taxon>Tylenchina</taxon>
        <taxon>Tylenchomorpha</taxon>
        <taxon>Sphaerularioidea</taxon>
        <taxon>Anguinidae</taxon>
        <taxon>Anguininae</taxon>
        <taxon>Ditylenchus</taxon>
    </lineage>
</organism>
<keyword evidence="2" id="KW-1133">Transmembrane helix</keyword>